<protein>
    <submittedName>
        <fullName evidence="2">Uncharacterized protein</fullName>
    </submittedName>
</protein>
<proteinExistence type="predicted"/>
<reference evidence="2" key="2">
    <citation type="journal article" date="2021" name="PeerJ">
        <title>Extensive microbial diversity within the chicken gut microbiome revealed by metagenomics and culture.</title>
        <authorList>
            <person name="Gilroy R."/>
            <person name="Ravi A."/>
            <person name="Getino M."/>
            <person name="Pursley I."/>
            <person name="Horton D.L."/>
            <person name="Alikhan N.F."/>
            <person name="Baker D."/>
            <person name="Gharbi K."/>
            <person name="Hall N."/>
            <person name="Watson M."/>
            <person name="Adriaenssens E.M."/>
            <person name="Foster-Nyarko E."/>
            <person name="Jarju S."/>
            <person name="Secka A."/>
            <person name="Antonio M."/>
            <person name="Oren A."/>
            <person name="Chaudhuri R.R."/>
            <person name="La Ragione R."/>
            <person name="Hildebrand F."/>
            <person name="Pallen M.J."/>
        </authorList>
    </citation>
    <scope>NUCLEOTIDE SEQUENCE</scope>
    <source>
        <strain evidence="2">ChiBcec6-7307</strain>
    </source>
</reference>
<evidence type="ECO:0000313" key="3">
    <source>
        <dbReference type="Proteomes" id="UP000886889"/>
    </source>
</evidence>
<dbReference type="Proteomes" id="UP000886889">
    <property type="component" value="Unassembled WGS sequence"/>
</dbReference>
<accession>A0A9D1T960</accession>
<dbReference type="EMBL" id="DVOS01000043">
    <property type="protein sequence ID" value="HIV23277.1"/>
    <property type="molecule type" value="Genomic_DNA"/>
</dbReference>
<name>A0A9D1T960_9FIRM</name>
<sequence>MKDGYRINEHDGRRMARLARKRREAQLRRRMLLAGGIMIICLAVIVGALIIGLNRKTVETGSAVSRDGLERLLQKAESIDIYAYPSAWTDELEDTIAEVEQILAEPDLTDVEINSAYSRLLDCLQLFSGKETAEQTESR</sequence>
<evidence type="ECO:0000256" key="1">
    <source>
        <dbReference type="SAM" id="Phobius"/>
    </source>
</evidence>
<reference evidence="2" key="1">
    <citation type="submission" date="2020-10" db="EMBL/GenBank/DDBJ databases">
        <authorList>
            <person name="Gilroy R."/>
        </authorList>
    </citation>
    <scope>NUCLEOTIDE SEQUENCE</scope>
    <source>
        <strain evidence="2">ChiBcec6-7307</strain>
    </source>
</reference>
<keyword evidence="1" id="KW-1133">Transmembrane helix</keyword>
<keyword evidence="1" id="KW-0812">Transmembrane</keyword>
<organism evidence="2 3">
    <name type="scientific">Candidatus Merdiplasma excrementigallinarum</name>
    <dbReference type="NCBI Taxonomy" id="2840864"/>
    <lineage>
        <taxon>Bacteria</taxon>
        <taxon>Bacillati</taxon>
        <taxon>Bacillota</taxon>
        <taxon>Clostridia</taxon>
        <taxon>Lachnospirales</taxon>
        <taxon>Lachnospiraceae</taxon>
        <taxon>Lachnospiraceae incertae sedis</taxon>
        <taxon>Candidatus Merdiplasma</taxon>
    </lineage>
</organism>
<gene>
    <name evidence="2" type="ORF">IAC80_04990</name>
</gene>
<feature type="transmembrane region" description="Helical" evidence="1">
    <location>
        <begin position="31"/>
        <end position="53"/>
    </location>
</feature>
<comment type="caution">
    <text evidence="2">The sequence shown here is derived from an EMBL/GenBank/DDBJ whole genome shotgun (WGS) entry which is preliminary data.</text>
</comment>
<keyword evidence="1" id="KW-0472">Membrane</keyword>
<dbReference type="AlphaFoldDB" id="A0A9D1T960"/>
<evidence type="ECO:0000313" key="2">
    <source>
        <dbReference type="EMBL" id="HIV23277.1"/>
    </source>
</evidence>